<keyword evidence="2" id="KW-1185">Reference proteome</keyword>
<evidence type="ECO:0000313" key="1">
    <source>
        <dbReference type="EMBL" id="WAR16009.1"/>
    </source>
</evidence>
<reference evidence="1" key="1">
    <citation type="submission" date="2022-11" db="EMBL/GenBank/DDBJ databases">
        <title>Centuries of genome instability and evolution in soft-shell clam transmissible cancer (bioRxiv).</title>
        <authorList>
            <person name="Hart S.F.M."/>
            <person name="Yonemitsu M.A."/>
            <person name="Giersch R.M."/>
            <person name="Beal B.F."/>
            <person name="Arriagada G."/>
            <person name="Davis B.W."/>
            <person name="Ostrander E.A."/>
            <person name="Goff S.P."/>
            <person name="Metzger M.J."/>
        </authorList>
    </citation>
    <scope>NUCLEOTIDE SEQUENCE</scope>
    <source>
        <strain evidence="1">MELC-2E11</strain>
        <tissue evidence="1">Siphon/mantle</tissue>
    </source>
</reference>
<sequence>MVLHPLLHLKIIKMLLKEFRVGLTSTDIALTLPDFQIYQRKKYMLSKLYRGGCSLCGQVRYASREEKRQARTEEVIQFKAPGTQPAERVYVWGHARTGAL</sequence>
<dbReference type="Proteomes" id="UP001164746">
    <property type="component" value="Chromosome 10"/>
</dbReference>
<gene>
    <name evidence="1" type="ORF">MAR_030603</name>
</gene>
<evidence type="ECO:0000313" key="2">
    <source>
        <dbReference type="Proteomes" id="UP001164746"/>
    </source>
</evidence>
<dbReference type="EMBL" id="CP111021">
    <property type="protein sequence ID" value="WAR16009.1"/>
    <property type="molecule type" value="Genomic_DNA"/>
</dbReference>
<protein>
    <submittedName>
        <fullName evidence="1">Uncharacterized protein</fullName>
    </submittedName>
</protein>
<feature type="non-terminal residue" evidence="1">
    <location>
        <position position="100"/>
    </location>
</feature>
<accession>A0ABY7F5C7</accession>
<proteinExistence type="predicted"/>
<name>A0ABY7F5C7_MYAAR</name>
<organism evidence="1 2">
    <name type="scientific">Mya arenaria</name>
    <name type="common">Soft-shell clam</name>
    <dbReference type="NCBI Taxonomy" id="6604"/>
    <lineage>
        <taxon>Eukaryota</taxon>
        <taxon>Metazoa</taxon>
        <taxon>Spiralia</taxon>
        <taxon>Lophotrochozoa</taxon>
        <taxon>Mollusca</taxon>
        <taxon>Bivalvia</taxon>
        <taxon>Autobranchia</taxon>
        <taxon>Heteroconchia</taxon>
        <taxon>Euheterodonta</taxon>
        <taxon>Imparidentia</taxon>
        <taxon>Neoheterodontei</taxon>
        <taxon>Myida</taxon>
        <taxon>Myoidea</taxon>
        <taxon>Myidae</taxon>
        <taxon>Mya</taxon>
    </lineage>
</organism>